<proteinExistence type="inferred from homology"/>
<feature type="compositionally biased region" description="Basic and acidic residues" evidence="4">
    <location>
        <begin position="9"/>
        <end position="43"/>
    </location>
</feature>
<sequence length="182" mass="21173">MARKKKTRRLTDIMPVRKTDKKPELAKGKKLSRYELDTKAREEKRKRKHKGLAAGSRHSAVDEQAKKKQQEIKDPRIGSRKKVPLIVEFVNKPEKGITIPPLKESKTIDPTVELERLENNEILNELLDALEEGKILSQKDQLFVDECLNRIAELMQILGIEQEESEDDLYRAFEKIDINQFK</sequence>
<gene>
    <name evidence="3" type="primary">yihI</name>
    <name evidence="5" type="ORF">BKG89_07585</name>
</gene>
<keyword evidence="2 3" id="KW-0690">Ribosome biogenesis</keyword>
<evidence type="ECO:0000256" key="1">
    <source>
        <dbReference type="ARBA" id="ARBA00022468"/>
    </source>
</evidence>
<evidence type="ECO:0000256" key="4">
    <source>
        <dbReference type="SAM" id="MobiDB-lite"/>
    </source>
</evidence>
<dbReference type="Proteomes" id="UP000188820">
    <property type="component" value="Unassembled WGS sequence"/>
</dbReference>
<keyword evidence="6" id="KW-1185">Reference proteome</keyword>
<dbReference type="RefSeq" id="WP_077463707.1">
    <property type="nucleotide sequence ID" value="NZ_MLAA01000034.1"/>
</dbReference>
<evidence type="ECO:0000256" key="3">
    <source>
        <dbReference type="HAMAP-Rule" id="MF_01058"/>
    </source>
</evidence>
<dbReference type="EMBL" id="MLAA01000034">
    <property type="protein sequence ID" value="OOF68731.1"/>
    <property type="molecule type" value="Genomic_DNA"/>
</dbReference>
<comment type="subunit">
    <text evidence="3">Interacts with Der.</text>
</comment>
<dbReference type="InterPro" id="IPR007336">
    <property type="entry name" value="YihI"/>
</dbReference>
<keyword evidence="1 3" id="KW-0343">GTPase activation</keyword>
<dbReference type="Pfam" id="PF04220">
    <property type="entry name" value="YihI"/>
    <property type="match status" value="1"/>
</dbReference>
<dbReference type="NCBIfam" id="NF003560">
    <property type="entry name" value="PRK05244.1-1"/>
    <property type="match status" value="1"/>
</dbReference>
<reference evidence="5 6" key="1">
    <citation type="submission" date="2016-10" db="EMBL/GenBank/DDBJ databases">
        <title>Rodentibacter gen. nov. and new species.</title>
        <authorList>
            <person name="Christensen H."/>
        </authorList>
    </citation>
    <scope>NUCLEOTIDE SEQUENCE [LARGE SCALE GENOMIC DNA]</scope>
    <source>
        <strain evidence="5 6">1998236014</strain>
    </source>
</reference>
<name>A0ABX3KWD6_9PAST</name>
<comment type="similarity">
    <text evidence="3">Belongs to the YihI family.</text>
</comment>
<comment type="caution">
    <text evidence="5">The sequence shown here is derived from an EMBL/GenBank/DDBJ whole genome shotgun (WGS) entry which is preliminary data.</text>
</comment>
<accession>A0ABX3KWD6</accession>
<feature type="region of interest" description="Disordered" evidence="4">
    <location>
        <begin position="1"/>
        <end position="75"/>
    </location>
</feature>
<protein>
    <recommendedName>
        <fullName evidence="3">Der GTPase-activating protein YihI</fullName>
    </recommendedName>
</protein>
<comment type="function">
    <text evidence="3">A GTPase-activating protein (GAP) that modifies Der/EngA GTPase function. May play a role in ribosome biogenesis.</text>
</comment>
<evidence type="ECO:0000313" key="5">
    <source>
        <dbReference type="EMBL" id="OOF68731.1"/>
    </source>
</evidence>
<feature type="compositionally biased region" description="Basic and acidic residues" evidence="4">
    <location>
        <begin position="59"/>
        <end position="75"/>
    </location>
</feature>
<evidence type="ECO:0000256" key="2">
    <source>
        <dbReference type="ARBA" id="ARBA00022517"/>
    </source>
</evidence>
<dbReference type="HAMAP" id="MF_01058">
    <property type="entry name" value="GAP_YihI"/>
    <property type="match status" value="1"/>
</dbReference>
<organism evidence="5 6">
    <name type="scientific">Rodentibacter caecimuris</name>
    <dbReference type="NCBI Taxonomy" id="1796644"/>
    <lineage>
        <taxon>Bacteria</taxon>
        <taxon>Pseudomonadati</taxon>
        <taxon>Pseudomonadota</taxon>
        <taxon>Gammaproteobacteria</taxon>
        <taxon>Pasteurellales</taxon>
        <taxon>Pasteurellaceae</taxon>
        <taxon>Rodentibacter</taxon>
    </lineage>
</organism>
<evidence type="ECO:0000313" key="6">
    <source>
        <dbReference type="Proteomes" id="UP000188820"/>
    </source>
</evidence>